<gene>
    <name evidence="2" type="ORF">CMUS01_06817</name>
</gene>
<dbReference type="PANTHER" id="PTHR12110:SF56">
    <property type="entry name" value="DEHYDRATASE, PUTATIVE (AFU_ORTHOLOGUE AFUA_6G08740)-RELATED"/>
    <property type="match status" value="1"/>
</dbReference>
<dbReference type="Gene3D" id="3.20.20.150">
    <property type="entry name" value="Divalent-metal-dependent TIM barrel enzymes"/>
    <property type="match status" value="1"/>
</dbReference>
<accession>A0A8H6NHJ0</accession>
<dbReference type="InterPro" id="IPR050312">
    <property type="entry name" value="IolE/XylAMocC-like"/>
</dbReference>
<evidence type="ECO:0000259" key="1">
    <source>
        <dbReference type="Pfam" id="PF01261"/>
    </source>
</evidence>
<sequence length="343" mass="37992">MSNFKNPLAFATCSLGQPNHTLSQKLTAIASAGFNGIELSLPDLQSFASQHFRKEVAEDDYTSLSEAATLVRARCKELGLEIMVLQPFSNFEGWPRGSQERQNAFERARGWVEIMSAAGTGMLQVGSSDSPGIEDAKMEDVVDDLRELADMLNERGFRVAYENWCWATRAPGWKDVWEIVKAADRENLGLCLDTFQTAGGEWGDPTTSSGIIETLDKQDLETKFEDSLKELTDSIPAEKIFFLQVSDAYRVDPPLDAEPDENGLRARGRWSHDFRPLPFEGGYLPIGKVFDAVMKTGLQGWISVEVFDGREGEKFGGDLEGFARRGMEGVGRMLREAVDGNGV</sequence>
<dbReference type="Proteomes" id="UP000639643">
    <property type="component" value="Unassembled WGS sequence"/>
</dbReference>
<dbReference type="EMBL" id="WIGM01000231">
    <property type="protein sequence ID" value="KAF6832711.1"/>
    <property type="molecule type" value="Genomic_DNA"/>
</dbReference>
<comment type="caution">
    <text evidence="2">The sequence shown here is derived from an EMBL/GenBank/DDBJ whole genome shotgun (WGS) entry which is preliminary data.</text>
</comment>
<dbReference type="SUPFAM" id="SSF51658">
    <property type="entry name" value="Xylose isomerase-like"/>
    <property type="match status" value="1"/>
</dbReference>
<dbReference type="PANTHER" id="PTHR12110">
    <property type="entry name" value="HYDROXYPYRUVATE ISOMERASE"/>
    <property type="match status" value="1"/>
</dbReference>
<dbReference type="Pfam" id="PF01261">
    <property type="entry name" value="AP_endonuc_2"/>
    <property type="match status" value="1"/>
</dbReference>
<reference evidence="2" key="1">
    <citation type="journal article" date="2020" name="Phytopathology">
        <title>Genome Sequence Resources of Colletotrichum truncatum, C. plurivorum, C. musicola, and C. sojae: Four Species Pathogenic to Soybean (Glycine max).</title>
        <authorList>
            <person name="Rogerio F."/>
            <person name="Boufleur T.R."/>
            <person name="Ciampi-Guillardi M."/>
            <person name="Sukno S.A."/>
            <person name="Thon M.R."/>
            <person name="Massola Junior N.S."/>
            <person name="Baroncelli R."/>
        </authorList>
    </citation>
    <scope>NUCLEOTIDE SEQUENCE</scope>
    <source>
        <strain evidence="2">LFN0074</strain>
    </source>
</reference>
<protein>
    <submittedName>
        <fullName evidence="2">3-dehydroshikimate dehydratase</fullName>
    </submittedName>
</protein>
<proteinExistence type="predicted"/>
<dbReference type="AlphaFoldDB" id="A0A8H6NHJ0"/>
<keyword evidence="3" id="KW-1185">Reference proteome</keyword>
<organism evidence="2 3">
    <name type="scientific">Colletotrichum musicola</name>
    <dbReference type="NCBI Taxonomy" id="2175873"/>
    <lineage>
        <taxon>Eukaryota</taxon>
        <taxon>Fungi</taxon>
        <taxon>Dikarya</taxon>
        <taxon>Ascomycota</taxon>
        <taxon>Pezizomycotina</taxon>
        <taxon>Sordariomycetes</taxon>
        <taxon>Hypocreomycetidae</taxon>
        <taxon>Glomerellales</taxon>
        <taxon>Glomerellaceae</taxon>
        <taxon>Colletotrichum</taxon>
        <taxon>Colletotrichum orchidearum species complex</taxon>
    </lineage>
</organism>
<dbReference type="OrthoDB" id="5360893at2759"/>
<name>A0A8H6NHJ0_9PEZI</name>
<dbReference type="InterPro" id="IPR036237">
    <property type="entry name" value="Xyl_isomerase-like_sf"/>
</dbReference>
<evidence type="ECO:0000313" key="3">
    <source>
        <dbReference type="Proteomes" id="UP000639643"/>
    </source>
</evidence>
<feature type="domain" description="Xylose isomerase-like TIM barrel" evidence="1">
    <location>
        <begin position="27"/>
        <end position="311"/>
    </location>
</feature>
<dbReference type="InterPro" id="IPR013022">
    <property type="entry name" value="Xyl_isomerase-like_TIM-brl"/>
</dbReference>
<evidence type="ECO:0000313" key="2">
    <source>
        <dbReference type="EMBL" id="KAF6832711.1"/>
    </source>
</evidence>